<gene>
    <name evidence="3" type="primary">nqrF</name>
    <name evidence="3" type="ORF">SIID45300_01205</name>
</gene>
<dbReference type="RefSeq" id="WP_420904606.1">
    <property type="nucleotide sequence ID" value="NZ_BAAFGK010000004.1"/>
</dbReference>
<evidence type="ECO:0000259" key="2">
    <source>
        <dbReference type="PROSITE" id="PS51085"/>
    </source>
</evidence>
<organism evidence="3 4">
    <name type="scientific">Candidatus Magnetaquiglobus chichijimensis</name>
    <dbReference type="NCBI Taxonomy" id="3141448"/>
    <lineage>
        <taxon>Bacteria</taxon>
        <taxon>Pseudomonadati</taxon>
        <taxon>Pseudomonadota</taxon>
        <taxon>Magnetococcia</taxon>
        <taxon>Magnetococcales</taxon>
        <taxon>Candidatus Magnetaquicoccaceae</taxon>
        <taxon>Candidatus Magnetaquiglobus</taxon>
    </lineage>
</organism>
<feature type="region of interest" description="Disordered" evidence="1">
    <location>
        <begin position="105"/>
        <end position="148"/>
    </location>
</feature>
<feature type="domain" description="2Fe-2S ferredoxin-type" evidence="2">
    <location>
        <begin position="6"/>
        <end position="100"/>
    </location>
</feature>
<dbReference type="InterPro" id="IPR036010">
    <property type="entry name" value="2Fe-2S_ferredoxin-like_sf"/>
</dbReference>
<reference evidence="3 4" key="1">
    <citation type="submission" date="2024-09" db="EMBL/GenBank/DDBJ databases">
        <title>Draft genome sequence of Candidatus Magnetaquicoccaceae bacterium FCR-1.</title>
        <authorList>
            <person name="Shimoshige H."/>
            <person name="Shimamura S."/>
            <person name="Taoka A."/>
            <person name="Kobayashi H."/>
            <person name="Maekawa T."/>
        </authorList>
    </citation>
    <scope>NUCLEOTIDE SEQUENCE [LARGE SCALE GENOMIC DNA]</scope>
    <source>
        <strain evidence="3 4">FCR-1</strain>
    </source>
</reference>
<comment type="caution">
    <text evidence="3">The sequence shown here is derived from an EMBL/GenBank/DDBJ whole genome shotgun (WGS) entry which is preliminary data.</text>
</comment>
<sequence>MTDTPERVTVRVGATTWQLTPTPGQSVRAWLDTTRLRVRASCGGTGGCGACVIRLVSGSANPLTRAEREKLTSEQQRQGYRLACQVRPVGSCLLELDDPAPLSPWRSLPADELHPLDPHPSGGIPPQPLGVAPDSEGGGRGGRPDPHPLGVAVDLGTTHLRVSLWNRRHRLASRRGLNPQSIHGADILNRLHEASRDPVRAEELSDLARQAILGAITDMIARDLGEGTSMLNRIGRMRIVGNTAMLILLAGAGAATLLDPDGWDTSLPCQPDDPERWQTLWGLPNARIRLVAPVAGFIGSDLLACLLATRLIEQPPGSLLLDLGTNIEMALWDGRSLHVASTPGGPAFEMSGIRHGLPGDAAGAVTHIDEVDGGPVFSTIGHGPPQGYCGTGLLDAVALLCRRQWVKPSGRFAMPVTETGLPLDPDQPATAITSRDIDQFQRGKAACAAAIETLLGRAGFDWHHTTGLWLCGAFGAGLNIANAQRLGLLPPLEGERIHKMAGAALAGCETALLTPEESDPFSATRAAILPVSLATDEGFADTFFRHLRLTSSPDGSIR</sequence>
<dbReference type="InterPro" id="IPR027980">
    <property type="entry name" value="RACo_C"/>
</dbReference>
<dbReference type="InterPro" id="IPR012675">
    <property type="entry name" value="Beta-grasp_dom_sf"/>
</dbReference>
<dbReference type="InterPro" id="IPR041414">
    <property type="entry name" value="Raco-like_middle"/>
</dbReference>
<dbReference type="Pfam" id="PF14574">
    <property type="entry name" value="RACo_C_ter"/>
    <property type="match status" value="1"/>
</dbReference>
<name>A0ABQ0C7M7_9PROT</name>
<dbReference type="EMBL" id="BAAFGK010000004">
    <property type="protein sequence ID" value="GAB0056890.1"/>
    <property type="molecule type" value="Genomic_DNA"/>
</dbReference>
<dbReference type="InterPro" id="IPR052911">
    <property type="entry name" value="Corrinoid_activation_enz"/>
</dbReference>
<dbReference type="Gene3D" id="3.10.20.30">
    <property type="match status" value="1"/>
</dbReference>
<protein>
    <submittedName>
        <fullName evidence="3">Na(+)-translocating NADH-quinone reductase subunit F</fullName>
    </submittedName>
</protein>
<evidence type="ECO:0000256" key="1">
    <source>
        <dbReference type="SAM" id="MobiDB-lite"/>
    </source>
</evidence>
<keyword evidence="4" id="KW-1185">Reference proteome</keyword>
<dbReference type="InterPro" id="IPR042259">
    <property type="entry name" value="Raco-like_middle_sf"/>
</dbReference>
<proteinExistence type="predicted"/>
<dbReference type="PANTHER" id="PTHR42895">
    <property type="entry name" value="IRON-SULFUR CLUSTER-BINDING PROTEIN-RELATED"/>
    <property type="match status" value="1"/>
</dbReference>
<evidence type="ECO:0000313" key="4">
    <source>
        <dbReference type="Proteomes" id="UP001628193"/>
    </source>
</evidence>
<accession>A0ABQ0C7M7</accession>
<dbReference type="SUPFAM" id="SSF54292">
    <property type="entry name" value="2Fe-2S ferredoxin-like"/>
    <property type="match status" value="1"/>
</dbReference>
<dbReference type="Proteomes" id="UP001628193">
    <property type="component" value="Unassembled WGS sequence"/>
</dbReference>
<dbReference type="PANTHER" id="PTHR42895:SF2">
    <property type="entry name" value="IRON-SULFUR CLUSTER PROTEIN"/>
    <property type="match status" value="1"/>
</dbReference>
<dbReference type="Pfam" id="PF17651">
    <property type="entry name" value="Raco_middle"/>
    <property type="match status" value="1"/>
</dbReference>
<dbReference type="Pfam" id="PF00111">
    <property type="entry name" value="Fer2"/>
    <property type="match status" value="1"/>
</dbReference>
<dbReference type="InterPro" id="IPR001041">
    <property type="entry name" value="2Fe-2S_ferredoxin-type"/>
</dbReference>
<dbReference type="PROSITE" id="PS51085">
    <property type="entry name" value="2FE2S_FER_2"/>
    <property type="match status" value="1"/>
</dbReference>
<dbReference type="Gene3D" id="3.30.420.480">
    <property type="entry name" value="Domain of unknown function (DUF4445)"/>
    <property type="match status" value="1"/>
</dbReference>
<evidence type="ECO:0000313" key="3">
    <source>
        <dbReference type="EMBL" id="GAB0056890.1"/>
    </source>
</evidence>